<gene>
    <name evidence="1" type="primary">ATM1_3</name>
    <name evidence="1" type="ORF">EV182_008197</name>
</gene>
<sequence length="201" mass="22128">MIIGYGAARFGASVLQELRNAIFAMVQQNAVKSLDMSVFKRLMHMDVSFHLTHDIGGLTRAIDRGIKGISFILSSFVLHFIPTLIEIGIVCGILAHKFGSEYAVVAASTMAVYVAFTLAVTQWRTKFRRQMNSADNQAGSIIVDSLMNIESVKYFNSENFEAMQYERALGRYRKAALNTAGSLAILNAGQNTIFSASLTIM</sequence>
<organism evidence="1 2">
    <name type="scientific">Spiromyces aspiralis</name>
    <dbReference type="NCBI Taxonomy" id="68401"/>
    <lineage>
        <taxon>Eukaryota</taxon>
        <taxon>Fungi</taxon>
        <taxon>Fungi incertae sedis</taxon>
        <taxon>Zoopagomycota</taxon>
        <taxon>Kickxellomycotina</taxon>
        <taxon>Kickxellomycetes</taxon>
        <taxon>Kickxellales</taxon>
        <taxon>Kickxellaceae</taxon>
        <taxon>Spiromyces</taxon>
    </lineage>
</organism>
<comment type="caution">
    <text evidence="1">The sequence shown here is derived from an EMBL/GenBank/DDBJ whole genome shotgun (WGS) entry which is preliminary data.</text>
</comment>
<protein>
    <submittedName>
        <fullName evidence="1">Iron-sulfur clusters transporter atm1, mitochondrial</fullName>
    </submittedName>
</protein>
<proteinExistence type="predicted"/>
<name>A0ACC1HR56_9FUNG</name>
<dbReference type="Proteomes" id="UP001145114">
    <property type="component" value="Unassembled WGS sequence"/>
</dbReference>
<keyword evidence="2" id="KW-1185">Reference proteome</keyword>
<feature type="non-terminal residue" evidence="1">
    <location>
        <position position="201"/>
    </location>
</feature>
<accession>A0ACC1HR56</accession>
<dbReference type="EMBL" id="JAMZIH010004113">
    <property type="protein sequence ID" value="KAJ1676434.1"/>
    <property type="molecule type" value="Genomic_DNA"/>
</dbReference>
<evidence type="ECO:0000313" key="1">
    <source>
        <dbReference type="EMBL" id="KAJ1676434.1"/>
    </source>
</evidence>
<evidence type="ECO:0000313" key="2">
    <source>
        <dbReference type="Proteomes" id="UP001145114"/>
    </source>
</evidence>
<reference evidence="1" key="1">
    <citation type="submission" date="2022-06" db="EMBL/GenBank/DDBJ databases">
        <title>Phylogenomic reconstructions and comparative analyses of Kickxellomycotina fungi.</title>
        <authorList>
            <person name="Reynolds N.K."/>
            <person name="Stajich J.E."/>
            <person name="Barry K."/>
            <person name="Grigoriev I.V."/>
            <person name="Crous P."/>
            <person name="Smith M.E."/>
        </authorList>
    </citation>
    <scope>NUCLEOTIDE SEQUENCE</scope>
    <source>
        <strain evidence="1">RSA 2271</strain>
    </source>
</reference>